<gene>
    <name evidence="1" type="ORF">PSI14_19075</name>
    <name evidence="2" type="ORF">PSI14_19330</name>
</gene>
<dbReference type="Proteomes" id="UP001220225">
    <property type="component" value="Unassembled WGS sequence"/>
</dbReference>
<feature type="non-terminal residue" evidence="1">
    <location>
        <position position="39"/>
    </location>
</feature>
<evidence type="ECO:0000313" key="2">
    <source>
        <dbReference type="EMBL" id="MDC9598923.1"/>
    </source>
</evidence>
<dbReference type="EMBL" id="JAQRFN010000048">
    <property type="protein sequence ID" value="MDC9598873.1"/>
    <property type="molecule type" value="Genomic_DNA"/>
</dbReference>
<proteinExistence type="predicted"/>
<dbReference type="Gene3D" id="3.60.21.10">
    <property type="match status" value="1"/>
</dbReference>
<reference evidence="1 3" key="1">
    <citation type="submission" date="2023-02" db="EMBL/GenBank/DDBJ databases">
        <title>Entomopathogenic bacteria.</title>
        <authorList>
            <person name="Machado R.A."/>
        </authorList>
    </citation>
    <scope>NUCLEOTIDE SEQUENCE [LARGE SCALE GENOMIC DNA]</scope>
    <source>
        <strain evidence="1 3">XENO-2</strain>
    </source>
</reference>
<protein>
    <submittedName>
        <fullName evidence="1">Serine/threonine-protein phosphatase</fullName>
    </submittedName>
</protein>
<accession>A0ABT5LWQ4</accession>
<name>A0ABT5LWQ4_9GAMM</name>
<dbReference type="SUPFAM" id="SSF56300">
    <property type="entry name" value="Metallo-dependent phosphatases"/>
    <property type="match status" value="1"/>
</dbReference>
<dbReference type="InterPro" id="IPR029052">
    <property type="entry name" value="Metallo-depent_PP-like"/>
</dbReference>
<organism evidence="1 3">
    <name type="scientific">Xenorhabdus anantnagensis</name>
    <dbReference type="NCBI Taxonomy" id="3025875"/>
    <lineage>
        <taxon>Bacteria</taxon>
        <taxon>Pseudomonadati</taxon>
        <taxon>Pseudomonadota</taxon>
        <taxon>Gammaproteobacteria</taxon>
        <taxon>Enterobacterales</taxon>
        <taxon>Morganellaceae</taxon>
        <taxon>Xenorhabdus</taxon>
    </lineage>
</organism>
<comment type="caution">
    <text evidence="1">The sequence shown here is derived from an EMBL/GenBank/DDBJ whole genome shotgun (WGS) entry which is preliminary data.</text>
</comment>
<keyword evidence="3" id="KW-1185">Reference proteome</keyword>
<evidence type="ECO:0000313" key="3">
    <source>
        <dbReference type="Proteomes" id="UP001220225"/>
    </source>
</evidence>
<sequence>MSEIRNGNYLKIEGDRYQRIFVVGDLHGCYQLLMDELQL</sequence>
<dbReference type="EMBL" id="JAQRFN010000052">
    <property type="protein sequence ID" value="MDC9598923.1"/>
    <property type="molecule type" value="Genomic_DNA"/>
</dbReference>
<evidence type="ECO:0000313" key="1">
    <source>
        <dbReference type="EMBL" id="MDC9598873.1"/>
    </source>
</evidence>